<evidence type="ECO:0000256" key="1">
    <source>
        <dbReference type="SAM" id="MobiDB-lite"/>
    </source>
</evidence>
<feature type="compositionally biased region" description="Low complexity" evidence="1">
    <location>
        <begin position="130"/>
        <end position="139"/>
    </location>
</feature>
<feature type="compositionally biased region" description="Low complexity" evidence="1">
    <location>
        <begin position="91"/>
        <end position="109"/>
    </location>
</feature>
<proteinExistence type="predicted"/>
<evidence type="ECO:0000313" key="3">
    <source>
        <dbReference type="EMBL" id="KGM10303.1"/>
    </source>
</evidence>
<organism evidence="3 4">
    <name type="scientific">Cellulomonas carbonis T26</name>
    <dbReference type="NCBI Taxonomy" id="947969"/>
    <lineage>
        <taxon>Bacteria</taxon>
        <taxon>Bacillati</taxon>
        <taxon>Actinomycetota</taxon>
        <taxon>Actinomycetes</taxon>
        <taxon>Micrococcales</taxon>
        <taxon>Cellulomonadaceae</taxon>
        <taxon>Cellulomonas</taxon>
    </lineage>
</organism>
<keyword evidence="4" id="KW-1185">Reference proteome</keyword>
<dbReference type="AlphaFoldDB" id="A0A0A0BPA2"/>
<feature type="compositionally biased region" description="Low complexity" evidence="1">
    <location>
        <begin position="55"/>
        <end position="76"/>
    </location>
</feature>
<dbReference type="OrthoDB" id="505641at2"/>
<dbReference type="SUPFAM" id="SSF51126">
    <property type="entry name" value="Pectin lyase-like"/>
    <property type="match status" value="1"/>
</dbReference>
<feature type="compositionally biased region" description="Low complexity" evidence="1">
    <location>
        <begin position="161"/>
        <end position="181"/>
    </location>
</feature>
<reference evidence="3 4" key="2">
    <citation type="journal article" date="2015" name="Stand. Genomic Sci.">
        <title>Draft genome sequence of Cellulomonas carbonis T26(T) and comparative analysis of six Cellulomonas genomes.</title>
        <authorList>
            <person name="Zhuang W."/>
            <person name="Zhang S."/>
            <person name="Xia X."/>
            <person name="Wang G."/>
        </authorList>
    </citation>
    <scope>NUCLEOTIDE SEQUENCE [LARGE SCALE GENOMIC DNA]</scope>
    <source>
        <strain evidence="3 4">T26</strain>
    </source>
</reference>
<sequence length="541" mass="55706">MPRRTPVLLVALTLPVALVVTPLAASGVPSAPSVPTVPSVMAEATTASAARGAAATGAAPAAPDGDDVPVGVPGTTSASGPAPEPTPQPAAGPAAEETVPPAEPVGPAGRTEPATDPAGEPVAQGHVEPTTDPVPQDVPDAALGTAVVADEPTIAIDPTFDPGYDPAGDAAGDTDAATPQYAATPAPDQIRWNGVSIYKQSVVATVVDLEVWSSTPAAKVELLLGGVVVATDTTIERRYDHWLGTARVDLTGLSGSTSITMRVTTPEGAVRSERKVFTADAVVAPLTAEILARRPGPHNTGVPAGTVLRPSGTLRVTQPGAVIDGLDIEGCLVIDADDVTVRNTRIRCTSTTRNRAVVMDGKHKGFLLEDVEIDGGGSTEIGIDVTDAVIRRVDVHHVNDGIRMGANLVIEDSWIHHMTRRGSLHPDAIQGISAKNIVIRNNTLDPRNPDTGDLANAAIMLGSETGTKTSENVLIEGNFMSGGNYTLNVSGSITATGFVIRQNRFGGGARYGAIITRQSVPAEPDNVVDATGTRVRVVYIK</sequence>
<gene>
    <name evidence="3" type="ORF">N868_15745</name>
</gene>
<protein>
    <recommendedName>
        <fullName evidence="5">Right handed beta helix domain-containing protein</fullName>
    </recommendedName>
</protein>
<dbReference type="InterPro" id="IPR012334">
    <property type="entry name" value="Pectin_lyas_fold"/>
</dbReference>
<evidence type="ECO:0000256" key="2">
    <source>
        <dbReference type="SAM" id="SignalP"/>
    </source>
</evidence>
<evidence type="ECO:0000313" key="4">
    <source>
        <dbReference type="Proteomes" id="UP000029839"/>
    </source>
</evidence>
<reference evidence="3 4" key="1">
    <citation type="submission" date="2013-08" db="EMBL/GenBank/DDBJ databases">
        <title>Genome sequencing of Cellulomonas carbonis T26.</title>
        <authorList>
            <person name="Chen F."/>
            <person name="Li Y."/>
            <person name="Wang G."/>
        </authorList>
    </citation>
    <scope>NUCLEOTIDE SEQUENCE [LARGE SCALE GENOMIC DNA]</scope>
    <source>
        <strain evidence="3 4">T26</strain>
    </source>
</reference>
<feature type="signal peptide" evidence="2">
    <location>
        <begin position="1"/>
        <end position="25"/>
    </location>
</feature>
<feature type="region of interest" description="Disordered" evidence="1">
    <location>
        <begin position="159"/>
        <end position="181"/>
    </location>
</feature>
<comment type="caution">
    <text evidence="3">The sequence shown here is derived from an EMBL/GenBank/DDBJ whole genome shotgun (WGS) entry which is preliminary data.</text>
</comment>
<dbReference type="EMBL" id="AXCY01000055">
    <property type="protein sequence ID" value="KGM10303.1"/>
    <property type="molecule type" value="Genomic_DNA"/>
</dbReference>
<dbReference type="RefSeq" id="WP_052426275.1">
    <property type="nucleotide sequence ID" value="NZ_AXCY01000055.1"/>
</dbReference>
<dbReference type="InterPro" id="IPR006626">
    <property type="entry name" value="PbH1"/>
</dbReference>
<dbReference type="SMART" id="SM00710">
    <property type="entry name" value="PbH1"/>
    <property type="match status" value="5"/>
</dbReference>
<evidence type="ECO:0008006" key="5">
    <source>
        <dbReference type="Google" id="ProtNLM"/>
    </source>
</evidence>
<keyword evidence="2" id="KW-0732">Signal</keyword>
<feature type="region of interest" description="Disordered" evidence="1">
    <location>
        <begin position="55"/>
        <end position="139"/>
    </location>
</feature>
<dbReference type="InterPro" id="IPR011050">
    <property type="entry name" value="Pectin_lyase_fold/virulence"/>
</dbReference>
<name>A0A0A0BPA2_9CELL</name>
<dbReference type="Proteomes" id="UP000029839">
    <property type="component" value="Unassembled WGS sequence"/>
</dbReference>
<feature type="chain" id="PRO_5001959464" description="Right handed beta helix domain-containing protein" evidence="2">
    <location>
        <begin position="26"/>
        <end position="541"/>
    </location>
</feature>
<dbReference type="Gene3D" id="2.160.20.10">
    <property type="entry name" value="Single-stranded right-handed beta-helix, Pectin lyase-like"/>
    <property type="match status" value="1"/>
</dbReference>
<accession>A0A0A0BPA2</accession>